<dbReference type="Proteomes" id="UP000002009">
    <property type="component" value="Chromosome 11"/>
</dbReference>
<dbReference type="EMBL" id="CP001330">
    <property type="protein sequence ID" value="ACO66503.1"/>
    <property type="molecule type" value="Genomic_DNA"/>
</dbReference>
<evidence type="ECO:0000256" key="1">
    <source>
        <dbReference type="ARBA" id="ARBA00023002"/>
    </source>
</evidence>
<dbReference type="InParanoid" id="C1EEA7"/>
<proteinExistence type="predicted"/>
<reference evidence="4 5" key="1">
    <citation type="journal article" date="2009" name="Science">
        <title>Green evolution and dynamic adaptations revealed by genomes of the marine picoeukaryotes Micromonas.</title>
        <authorList>
            <person name="Worden A.Z."/>
            <person name="Lee J.H."/>
            <person name="Mock T."/>
            <person name="Rouze P."/>
            <person name="Simmons M.P."/>
            <person name="Aerts A.L."/>
            <person name="Allen A.E."/>
            <person name="Cuvelier M.L."/>
            <person name="Derelle E."/>
            <person name="Everett M.V."/>
            <person name="Foulon E."/>
            <person name="Grimwood J."/>
            <person name="Gundlach H."/>
            <person name="Henrissat B."/>
            <person name="Napoli C."/>
            <person name="McDonald S.M."/>
            <person name="Parker M.S."/>
            <person name="Rombauts S."/>
            <person name="Salamov A."/>
            <person name="Von Dassow P."/>
            <person name="Badger J.H."/>
            <person name="Coutinho P.M."/>
            <person name="Demir E."/>
            <person name="Dubchak I."/>
            <person name="Gentemann C."/>
            <person name="Eikrem W."/>
            <person name="Gready J.E."/>
            <person name="John U."/>
            <person name="Lanier W."/>
            <person name="Lindquist E.A."/>
            <person name="Lucas S."/>
            <person name="Mayer K.F."/>
            <person name="Moreau H."/>
            <person name="Not F."/>
            <person name="Otillar R."/>
            <person name="Panaud O."/>
            <person name="Pangilinan J."/>
            <person name="Paulsen I."/>
            <person name="Piegu B."/>
            <person name="Poliakov A."/>
            <person name="Robbens S."/>
            <person name="Schmutz J."/>
            <person name="Toulza E."/>
            <person name="Wyss T."/>
            <person name="Zelensky A."/>
            <person name="Zhou K."/>
            <person name="Armbrust E.V."/>
            <person name="Bhattacharya D."/>
            <person name="Goodenough U.W."/>
            <person name="Van de Peer Y."/>
            <person name="Grigoriev I.V."/>
        </authorList>
    </citation>
    <scope>NUCLEOTIDE SEQUENCE [LARGE SCALE GENOMIC DNA]</scope>
    <source>
        <strain evidence="5">RCC299 / NOUM17</strain>
    </source>
</reference>
<dbReference type="InterPro" id="IPR018170">
    <property type="entry name" value="Aldo/ket_reductase_CS"/>
</dbReference>
<evidence type="ECO:0000313" key="4">
    <source>
        <dbReference type="EMBL" id="ACO66503.1"/>
    </source>
</evidence>
<name>C1EEA7_MICCC</name>
<dbReference type="FunFam" id="3.20.20.100:FF:000002">
    <property type="entry name" value="2,5-diketo-D-gluconic acid reductase A"/>
    <property type="match status" value="1"/>
</dbReference>
<keyword evidence="5" id="KW-1185">Reference proteome</keyword>
<dbReference type="PROSITE" id="PS00062">
    <property type="entry name" value="ALDOKETO_REDUCTASE_2"/>
    <property type="match status" value="1"/>
</dbReference>
<dbReference type="InterPro" id="IPR036812">
    <property type="entry name" value="NAD(P)_OxRdtase_dom_sf"/>
</dbReference>
<dbReference type="PROSITE" id="PS00063">
    <property type="entry name" value="ALDOKETO_REDUCTASE_3"/>
    <property type="match status" value="1"/>
</dbReference>
<organism evidence="4 5">
    <name type="scientific">Micromonas commoda (strain RCC299 / NOUM17 / CCMP2709)</name>
    <name type="common">Picoplanktonic green alga</name>
    <dbReference type="NCBI Taxonomy" id="296587"/>
    <lineage>
        <taxon>Eukaryota</taxon>
        <taxon>Viridiplantae</taxon>
        <taxon>Chlorophyta</taxon>
        <taxon>Mamiellophyceae</taxon>
        <taxon>Mamiellales</taxon>
        <taxon>Mamiellaceae</taxon>
        <taxon>Micromonas</taxon>
    </lineage>
</organism>
<dbReference type="STRING" id="296587.C1EEA7"/>
<feature type="domain" description="NADP-dependent oxidoreductase" evidence="3">
    <location>
        <begin position="55"/>
        <end position="313"/>
    </location>
</feature>
<dbReference type="OrthoDB" id="416253at2759"/>
<accession>C1EEA7</accession>
<dbReference type="GeneID" id="8247366"/>
<keyword evidence="1" id="KW-0560">Oxidoreductase</keyword>
<dbReference type="SUPFAM" id="SSF51430">
    <property type="entry name" value="NAD(P)-linked oxidoreductase"/>
    <property type="match status" value="1"/>
</dbReference>
<dbReference type="AlphaFoldDB" id="C1EEA7"/>
<feature type="region of interest" description="Disordered" evidence="2">
    <location>
        <begin position="1"/>
        <end position="44"/>
    </location>
</feature>
<dbReference type="GO" id="GO:0016616">
    <property type="term" value="F:oxidoreductase activity, acting on the CH-OH group of donors, NAD or NADP as acceptor"/>
    <property type="evidence" value="ECO:0007669"/>
    <property type="project" value="UniProtKB-ARBA"/>
</dbReference>
<dbReference type="InterPro" id="IPR020471">
    <property type="entry name" value="AKR"/>
</dbReference>
<dbReference type="CDD" id="cd19071">
    <property type="entry name" value="AKR_AKR1-5-like"/>
    <property type="match status" value="1"/>
</dbReference>
<dbReference type="KEGG" id="mis:MICPUN_86329"/>
<evidence type="ECO:0000256" key="2">
    <source>
        <dbReference type="SAM" id="MobiDB-lite"/>
    </source>
</evidence>
<evidence type="ECO:0000313" key="5">
    <source>
        <dbReference type="Proteomes" id="UP000002009"/>
    </source>
</evidence>
<dbReference type="OMA" id="LWNDSHQ"/>
<protein>
    <recommendedName>
        <fullName evidence="3">NADP-dependent oxidoreductase domain-containing protein</fullName>
    </recommendedName>
</protein>
<evidence type="ECO:0000259" key="3">
    <source>
        <dbReference type="Pfam" id="PF00248"/>
    </source>
</evidence>
<gene>
    <name evidence="4" type="ORF">MICPUN_86329</name>
</gene>
<dbReference type="eggNOG" id="KOG1577">
    <property type="taxonomic scope" value="Eukaryota"/>
</dbReference>
<dbReference type="RefSeq" id="XP_002505245.1">
    <property type="nucleotide sequence ID" value="XM_002505199.1"/>
</dbReference>
<dbReference type="Gene3D" id="3.20.20.100">
    <property type="entry name" value="NADP-dependent oxidoreductase domain"/>
    <property type="match status" value="1"/>
</dbReference>
<sequence length="375" mass="41173">MSYASNRTPGVARAAVASTGARQRDVRASSVAPSSAAASGETSVRLSSSAAQPMVGLGTWQAPKGQVRDAVKAALEGGYVHLDCAAAYANEEEVGEALADAFARGVARRDDLFITSKLWNDRRRPADVRAGLLQTLKDLRLEYLDLYLIHWPVCWRRGTLLQDDADASILECWRELERCVDEGLIRSIGVSNFSEARLEELIRDARIKPAVNQIESHPLLPNTELVRWCQSNGVAVTAYSPLAQGGKVFADETVVSIAAKHGVTPAQVLLRWNVERGVVVIPKSVTPARIAQNADVFGFGLDADDMRRMESLDADATTTPSPWSDIGPAARRNKILRPLLSAVLRPFFWIVRVDVQRMGRKGFISWAWSRDENLD</sequence>
<dbReference type="Pfam" id="PF00248">
    <property type="entry name" value="Aldo_ket_red"/>
    <property type="match status" value="1"/>
</dbReference>
<dbReference type="PRINTS" id="PR00069">
    <property type="entry name" value="ALDKETRDTASE"/>
</dbReference>
<dbReference type="PANTHER" id="PTHR11732">
    <property type="entry name" value="ALDO/KETO REDUCTASE"/>
    <property type="match status" value="1"/>
</dbReference>
<dbReference type="InterPro" id="IPR023210">
    <property type="entry name" value="NADP_OxRdtase_dom"/>
</dbReference>
<feature type="compositionally biased region" description="Low complexity" evidence="2">
    <location>
        <begin position="28"/>
        <end position="39"/>
    </location>
</feature>